<evidence type="ECO:0000313" key="2">
    <source>
        <dbReference type="EMBL" id="KAF2675170.1"/>
    </source>
</evidence>
<dbReference type="PANTHER" id="PTHR24148:SF73">
    <property type="entry name" value="HET DOMAIN PROTEIN (AFU_ORTHOLOGUE AFUA_8G01020)"/>
    <property type="match status" value="1"/>
</dbReference>
<dbReference type="InterPro" id="IPR010730">
    <property type="entry name" value="HET"/>
</dbReference>
<sequence length="615" mass="69953">MVAQSASTSSEQYIHNHLKLEHSIRVLKLLPSKFRGATLHVELSEIPLPDSNITSTYEALSYTWGQKDPNSYVLCHGKRLSLTPNGVAALQQIRNKRKSRILWMDAICIDQSSNNNVEKSSQVGQMGKVYHKAKKVIVWLGPGTLESDAAMRVLKLMSYPFGTQIMGNSMIARLYLKNPDYFKDLFARAYFQRAWTLQEWAAASRIEMLCGTKSLKAKSPKKLKDSIPDHTGRAWLPDSPEVIHKYFMPLPDFEPHDKDVFKTGSILDASISIQNMIKRMIMISAGLALQAQDDRDKVFALQWILQSIGVPSQVPDYSKGFATVMLDFSKLVINHFTVLDVLLYSYSRKDLEDSNALPSWCLSMEPIPRVYEIFASDLLYSTGGFTNLPRHNYADILIKACSRIPQWRFEDNKLLLPVHHISRVVYRPSPLQVQPSGYLEDLYAKKGFIITMVSHLQSRGSYNNDEEFLGALKIVLSNTPARDELQYLGEWHKVIKKLLSLEHLQDLEALGEAFSEKKDRLFSGGIDWIDWILKDSTFNRGLTFFIDSNGRLGLAPDTIKEGDVVMGLYHAMRLFILRPCGSDYKLVGPTFMDVEDRAQSWREMPVESIQMISII</sequence>
<accession>A0A6A6UTN0</accession>
<dbReference type="Proteomes" id="UP000799302">
    <property type="component" value="Unassembled WGS sequence"/>
</dbReference>
<feature type="domain" description="Heterokaryon incompatibility" evidence="1">
    <location>
        <begin position="57"/>
        <end position="199"/>
    </location>
</feature>
<dbReference type="PANTHER" id="PTHR24148">
    <property type="entry name" value="ANKYRIN REPEAT DOMAIN-CONTAINING PROTEIN 39 HOMOLOG-RELATED"/>
    <property type="match status" value="1"/>
</dbReference>
<dbReference type="Pfam" id="PF06985">
    <property type="entry name" value="HET"/>
    <property type="match status" value="1"/>
</dbReference>
<dbReference type="EMBL" id="MU004230">
    <property type="protein sequence ID" value="KAF2675170.1"/>
    <property type="molecule type" value="Genomic_DNA"/>
</dbReference>
<proteinExistence type="predicted"/>
<evidence type="ECO:0000313" key="3">
    <source>
        <dbReference type="Proteomes" id="UP000799302"/>
    </source>
</evidence>
<dbReference type="InterPro" id="IPR052895">
    <property type="entry name" value="HetReg/Transcr_Mod"/>
</dbReference>
<organism evidence="2 3">
    <name type="scientific">Microthyrium microscopicum</name>
    <dbReference type="NCBI Taxonomy" id="703497"/>
    <lineage>
        <taxon>Eukaryota</taxon>
        <taxon>Fungi</taxon>
        <taxon>Dikarya</taxon>
        <taxon>Ascomycota</taxon>
        <taxon>Pezizomycotina</taxon>
        <taxon>Dothideomycetes</taxon>
        <taxon>Dothideomycetes incertae sedis</taxon>
        <taxon>Microthyriales</taxon>
        <taxon>Microthyriaceae</taxon>
        <taxon>Microthyrium</taxon>
    </lineage>
</organism>
<protein>
    <submittedName>
        <fullName evidence="2">HET-domain-containing protein</fullName>
    </submittedName>
</protein>
<name>A0A6A6UTN0_9PEZI</name>
<evidence type="ECO:0000259" key="1">
    <source>
        <dbReference type="Pfam" id="PF06985"/>
    </source>
</evidence>
<reference evidence="2" key="1">
    <citation type="journal article" date="2020" name="Stud. Mycol.">
        <title>101 Dothideomycetes genomes: a test case for predicting lifestyles and emergence of pathogens.</title>
        <authorList>
            <person name="Haridas S."/>
            <person name="Albert R."/>
            <person name="Binder M."/>
            <person name="Bloem J."/>
            <person name="Labutti K."/>
            <person name="Salamov A."/>
            <person name="Andreopoulos B."/>
            <person name="Baker S."/>
            <person name="Barry K."/>
            <person name="Bills G."/>
            <person name="Bluhm B."/>
            <person name="Cannon C."/>
            <person name="Castanera R."/>
            <person name="Culley D."/>
            <person name="Daum C."/>
            <person name="Ezra D."/>
            <person name="Gonzalez J."/>
            <person name="Henrissat B."/>
            <person name="Kuo A."/>
            <person name="Liang C."/>
            <person name="Lipzen A."/>
            <person name="Lutzoni F."/>
            <person name="Magnuson J."/>
            <person name="Mondo S."/>
            <person name="Nolan M."/>
            <person name="Ohm R."/>
            <person name="Pangilinan J."/>
            <person name="Park H.-J."/>
            <person name="Ramirez L."/>
            <person name="Alfaro M."/>
            <person name="Sun H."/>
            <person name="Tritt A."/>
            <person name="Yoshinaga Y."/>
            <person name="Zwiers L.-H."/>
            <person name="Turgeon B."/>
            <person name="Goodwin S."/>
            <person name="Spatafora J."/>
            <person name="Crous P."/>
            <person name="Grigoriev I."/>
        </authorList>
    </citation>
    <scope>NUCLEOTIDE SEQUENCE</scope>
    <source>
        <strain evidence="2">CBS 115976</strain>
    </source>
</reference>
<gene>
    <name evidence="2" type="ORF">BT63DRAFT_409277</name>
</gene>
<keyword evidence="3" id="KW-1185">Reference proteome</keyword>
<dbReference type="OrthoDB" id="194358at2759"/>
<dbReference type="AlphaFoldDB" id="A0A6A6UTN0"/>